<evidence type="ECO:0008006" key="3">
    <source>
        <dbReference type="Google" id="ProtNLM"/>
    </source>
</evidence>
<dbReference type="Proteomes" id="UP001309876">
    <property type="component" value="Unassembled WGS sequence"/>
</dbReference>
<evidence type="ECO:0000313" key="1">
    <source>
        <dbReference type="EMBL" id="KAK5081286.1"/>
    </source>
</evidence>
<sequence>MTTGSTDLQHVDAHLKRLLESRQFPKTICPSEVARALSQKELADNGVDSWRELMSAIREYVFLLRDKGEVEIVQRGIVLPASQTLHDTRGPIRVRSATVTGM</sequence>
<keyword evidence="2" id="KW-1185">Reference proteome</keyword>
<name>A0AAN7STR4_9EURO</name>
<dbReference type="InterPro" id="IPR021660">
    <property type="entry name" value="DUF3253"/>
</dbReference>
<dbReference type="EMBL" id="JAVRRJ010000010">
    <property type="protein sequence ID" value="KAK5081286.1"/>
    <property type="molecule type" value="Genomic_DNA"/>
</dbReference>
<dbReference type="InterPro" id="IPR036388">
    <property type="entry name" value="WH-like_DNA-bd_sf"/>
</dbReference>
<organism evidence="1 2">
    <name type="scientific">Lithohypha guttulata</name>
    <dbReference type="NCBI Taxonomy" id="1690604"/>
    <lineage>
        <taxon>Eukaryota</taxon>
        <taxon>Fungi</taxon>
        <taxon>Dikarya</taxon>
        <taxon>Ascomycota</taxon>
        <taxon>Pezizomycotina</taxon>
        <taxon>Eurotiomycetes</taxon>
        <taxon>Chaetothyriomycetidae</taxon>
        <taxon>Chaetothyriales</taxon>
        <taxon>Trichomeriaceae</taxon>
        <taxon>Lithohypha</taxon>
    </lineage>
</organism>
<dbReference type="SUPFAM" id="SSF46785">
    <property type="entry name" value="Winged helix' DNA-binding domain"/>
    <property type="match status" value="1"/>
</dbReference>
<evidence type="ECO:0000313" key="2">
    <source>
        <dbReference type="Proteomes" id="UP001309876"/>
    </source>
</evidence>
<dbReference type="Pfam" id="PF11625">
    <property type="entry name" value="DUF3253"/>
    <property type="match status" value="1"/>
</dbReference>
<accession>A0AAN7STR4</accession>
<proteinExistence type="predicted"/>
<dbReference type="AlphaFoldDB" id="A0AAN7STR4"/>
<dbReference type="InterPro" id="IPR036390">
    <property type="entry name" value="WH_DNA-bd_sf"/>
</dbReference>
<protein>
    <recommendedName>
        <fullName evidence="3">DUF3253 domain-containing protein</fullName>
    </recommendedName>
</protein>
<comment type="caution">
    <text evidence="1">The sequence shown here is derived from an EMBL/GenBank/DDBJ whole genome shotgun (WGS) entry which is preliminary data.</text>
</comment>
<dbReference type="Gene3D" id="1.10.10.10">
    <property type="entry name" value="Winged helix-like DNA-binding domain superfamily/Winged helix DNA-binding domain"/>
    <property type="match status" value="1"/>
</dbReference>
<reference evidence="1 2" key="1">
    <citation type="submission" date="2023-08" db="EMBL/GenBank/DDBJ databases">
        <title>Black Yeasts Isolated from many extreme environments.</title>
        <authorList>
            <person name="Coleine C."/>
            <person name="Stajich J.E."/>
            <person name="Selbmann L."/>
        </authorList>
    </citation>
    <scope>NUCLEOTIDE SEQUENCE [LARGE SCALE GENOMIC DNA]</scope>
    <source>
        <strain evidence="1 2">CCFEE 5910</strain>
    </source>
</reference>
<gene>
    <name evidence="1" type="ORF">LTR05_008080</name>
</gene>